<dbReference type="Gene3D" id="3.30.450.20">
    <property type="entry name" value="PAS domain"/>
    <property type="match status" value="1"/>
</dbReference>
<dbReference type="InterPro" id="IPR000014">
    <property type="entry name" value="PAS"/>
</dbReference>
<dbReference type="Proteomes" id="UP000198104">
    <property type="component" value="Unassembled WGS sequence"/>
</dbReference>
<dbReference type="Gene3D" id="1.10.3210.10">
    <property type="entry name" value="Hypothetical protein af1432"/>
    <property type="match status" value="1"/>
</dbReference>
<evidence type="ECO:0000313" key="3">
    <source>
        <dbReference type="Proteomes" id="UP000198104"/>
    </source>
</evidence>
<dbReference type="PANTHER" id="PTHR45228:SF5">
    <property type="entry name" value="CYCLIC DI-GMP PHOSPHODIESTERASE VC_1348-RELATED"/>
    <property type="match status" value="1"/>
</dbReference>
<protein>
    <recommendedName>
        <fullName evidence="1">HD-GYP domain-containing protein</fullName>
    </recommendedName>
</protein>
<accession>A0A254Q0D0</accession>
<proteinExistence type="predicted"/>
<comment type="caution">
    <text evidence="2">The sequence shown here is derived from an EMBL/GenBank/DDBJ whole genome shotgun (WGS) entry which is preliminary data.</text>
</comment>
<evidence type="ECO:0000259" key="1">
    <source>
        <dbReference type="PROSITE" id="PS51832"/>
    </source>
</evidence>
<dbReference type="GO" id="GO:0008081">
    <property type="term" value="F:phosphoric diester hydrolase activity"/>
    <property type="evidence" value="ECO:0007669"/>
    <property type="project" value="UniProtKB-ARBA"/>
</dbReference>
<dbReference type="InterPro" id="IPR013656">
    <property type="entry name" value="PAS_4"/>
</dbReference>
<dbReference type="PANTHER" id="PTHR45228">
    <property type="entry name" value="CYCLIC DI-GMP PHOSPHODIESTERASE TM_0186-RELATED"/>
    <property type="match status" value="1"/>
</dbReference>
<dbReference type="SUPFAM" id="SSF109604">
    <property type="entry name" value="HD-domain/PDEase-like"/>
    <property type="match status" value="1"/>
</dbReference>
<dbReference type="NCBIfam" id="TIGR00229">
    <property type="entry name" value="sensory_box"/>
    <property type="match status" value="1"/>
</dbReference>
<dbReference type="InterPro" id="IPR037522">
    <property type="entry name" value="HD_GYP_dom"/>
</dbReference>
<reference evidence="2 3" key="1">
    <citation type="submission" date="2017-05" db="EMBL/GenBank/DDBJ databases">
        <title>Polynucleobacter sp. MWH-K35W1 isolated from the permanently anoxic monimolimnion of a meromictic lake.</title>
        <authorList>
            <person name="Hahn M.W."/>
        </authorList>
    </citation>
    <scope>NUCLEOTIDE SEQUENCE [LARGE SCALE GENOMIC DNA]</scope>
    <source>
        <strain evidence="2 3">MWH-K35W1</strain>
    </source>
</reference>
<dbReference type="PROSITE" id="PS51832">
    <property type="entry name" value="HD_GYP"/>
    <property type="match status" value="1"/>
</dbReference>
<gene>
    <name evidence="2" type="ORF">CBI30_03945</name>
</gene>
<sequence length="385" mass="43407">MPSNLENKVNQLELEKQDLSSLNEAMKSLIITNSTLHQKALQQKSIEFQKVLDIIPSMVGYWDKDLLNRFANKAYTSWFGITPEQMFGKHIQFLLGDDLYHSNLPHIEAVLRGEAQTFGRTIPVPDSDEVRYSVAEYIPDIQDGQLQGFYVQVADITMLKRAEDAIKERIEEAHQTEDQMLASLNALSLVRDNETGNHVIRTQHYVKAIATRLFAMGKYPDQINEQKIDLLFRAAPLHDIGKVGIPDSILQNPSKLDDDEWATMKTHTTIGESVLSAANLQYQNKKTIIGTAIKIAGGYHEHWDGSGYPRGLVGEAIPVAARIMAIADVYDALVSKRVYKQQWTHEQAASEIISMRGTKFDPVIVDAFIAEQNNILEIAQQYRDA</sequence>
<organism evidence="2 3">
    <name type="scientific">Polynucleobacter aenigmaticus</name>
    <dbReference type="NCBI Taxonomy" id="1743164"/>
    <lineage>
        <taxon>Bacteria</taxon>
        <taxon>Pseudomonadati</taxon>
        <taxon>Pseudomonadota</taxon>
        <taxon>Betaproteobacteria</taxon>
        <taxon>Burkholderiales</taxon>
        <taxon>Burkholderiaceae</taxon>
        <taxon>Polynucleobacter</taxon>
    </lineage>
</organism>
<dbReference type="InterPro" id="IPR052020">
    <property type="entry name" value="Cyclic_di-GMP/3'3'-cGAMP_PDE"/>
</dbReference>
<dbReference type="Pfam" id="PF08448">
    <property type="entry name" value="PAS_4"/>
    <property type="match status" value="1"/>
</dbReference>
<name>A0A254Q0D0_9BURK</name>
<dbReference type="InterPro" id="IPR003607">
    <property type="entry name" value="HD/PDEase_dom"/>
</dbReference>
<dbReference type="CDD" id="cd00077">
    <property type="entry name" value="HDc"/>
    <property type="match status" value="1"/>
</dbReference>
<evidence type="ECO:0000313" key="2">
    <source>
        <dbReference type="EMBL" id="OWS71994.1"/>
    </source>
</evidence>
<keyword evidence="3" id="KW-1185">Reference proteome</keyword>
<feature type="domain" description="HD-GYP" evidence="1">
    <location>
        <begin position="173"/>
        <end position="384"/>
    </location>
</feature>
<dbReference type="SUPFAM" id="SSF55785">
    <property type="entry name" value="PYP-like sensor domain (PAS domain)"/>
    <property type="match status" value="1"/>
</dbReference>
<dbReference type="InterPro" id="IPR035965">
    <property type="entry name" value="PAS-like_dom_sf"/>
</dbReference>
<dbReference type="CDD" id="cd00130">
    <property type="entry name" value="PAS"/>
    <property type="match status" value="1"/>
</dbReference>
<dbReference type="AlphaFoldDB" id="A0A254Q0D0"/>
<dbReference type="Pfam" id="PF13487">
    <property type="entry name" value="HD_5"/>
    <property type="match status" value="1"/>
</dbReference>
<dbReference type="EMBL" id="NGUO01000006">
    <property type="protein sequence ID" value="OWS71994.1"/>
    <property type="molecule type" value="Genomic_DNA"/>
</dbReference>
<dbReference type="SMART" id="SM00471">
    <property type="entry name" value="HDc"/>
    <property type="match status" value="1"/>
</dbReference>